<dbReference type="InterPro" id="IPR001845">
    <property type="entry name" value="HTH_ArsR_DNA-bd_dom"/>
</dbReference>
<dbReference type="EMBL" id="QXIR01000027">
    <property type="protein sequence ID" value="RIW30167.1"/>
    <property type="molecule type" value="Genomic_DNA"/>
</dbReference>
<dbReference type="RefSeq" id="WP_119548544.1">
    <property type="nucleotide sequence ID" value="NZ_QXIR01000027.1"/>
</dbReference>
<reference evidence="5 6" key="1">
    <citation type="submission" date="2018-09" db="EMBL/GenBank/DDBJ databases">
        <title>Bacillus saliacetes sp. nov., isolated from Thai shrimp paste (Ka-pi).</title>
        <authorList>
            <person name="Daroonpunt R."/>
            <person name="Tanasupawat S."/>
            <person name="Yiamsombut S."/>
        </authorList>
    </citation>
    <scope>NUCLEOTIDE SEQUENCE [LARGE SCALE GENOMIC DNA]</scope>
    <source>
        <strain evidence="5 6">SKP7-4</strain>
    </source>
</reference>
<proteinExistence type="predicted"/>
<keyword evidence="3" id="KW-0804">Transcription</keyword>
<keyword evidence="2" id="KW-0238">DNA-binding</keyword>
<dbReference type="Gene3D" id="1.10.10.10">
    <property type="entry name" value="Winged helix-like DNA-binding domain superfamily/Winged helix DNA-binding domain"/>
    <property type="match status" value="1"/>
</dbReference>
<organism evidence="5 6">
    <name type="scientific">Bacillus salacetis</name>
    <dbReference type="NCBI Taxonomy" id="2315464"/>
    <lineage>
        <taxon>Bacteria</taxon>
        <taxon>Bacillati</taxon>
        <taxon>Bacillota</taxon>
        <taxon>Bacilli</taxon>
        <taxon>Bacillales</taxon>
        <taxon>Bacillaceae</taxon>
        <taxon>Bacillus</taxon>
    </lineage>
</organism>
<dbReference type="AlphaFoldDB" id="A0A3A1QSR6"/>
<dbReference type="PANTHER" id="PTHR33154:SF33">
    <property type="entry name" value="TRANSCRIPTIONAL REPRESSOR SDPR"/>
    <property type="match status" value="1"/>
</dbReference>
<dbReference type="Pfam" id="PF09860">
    <property type="entry name" value="DUF2087"/>
    <property type="match status" value="1"/>
</dbReference>
<dbReference type="SUPFAM" id="SSF46785">
    <property type="entry name" value="Winged helix' DNA-binding domain"/>
    <property type="match status" value="1"/>
</dbReference>
<name>A0A3A1QSR6_9BACI</name>
<dbReference type="Pfam" id="PF01022">
    <property type="entry name" value="HTH_5"/>
    <property type="match status" value="1"/>
</dbReference>
<dbReference type="NCBIfam" id="NF033788">
    <property type="entry name" value="HTH_metalloreg"/>
    <property type="match status" value="1"/>
</dbReference>
<dbReference type="PANTHER" id="PTHR33154">
    <property type="entry name" value="TRANSCRIPTIONAL REGULATOR, ARSR FAMILY"/>
    <property type="match status" value="1"/>
</dbReference>
<dbReference type="InterPro" id="IPR036390">
    <property type="entry name" value="WH_DNA-bd_sf"/>
</dbReference>
<evidence type="ECO:0000259" key="4">
    <source>
        <dbReference type="PROSITE" id="PS50987"/>
    </source>
</evidence>
<evidence type="ECO:0000256" key="3">
    <source>
        <dbReference type="ARBA" id="ARBA00023163"/>
    </source>
</evidence>
<dbReference type="GO" id="GO:0003700">
    <property type="term" value="F:DNA-binding transcription factor activity"/>
    <property type="evidence" value="ECO:0007669"/>
    <property type="project" value="InterPro"/>
</dbReference>
<accession>A0A3A1QSR6</accession>
<dbReference type="PROSITE" id="PS50987">
    <property type="entry name" value="HTH_ARSR_2"/>
    <property type="match status" value="1"/>
</dbReference>
<protein>
    <submittedName>
        <fullName evidence="5">DUF2087 domain-containing protein</fullName>
    </submittedName>
</protein>
<dbReference type="PRINTS" id="PR00778">
    <property type="entry name" value="HTHARSR"/>
</dbReference>
<dbReference type="InterPro" id="IPR018656">
    <property type="entry name" value="DUF2087"/>
</dbReference>
<dbReference type="CDD" id="cd00090">
    <property type="entry name" value="HTH_ARSR"/>
    <property type="match status" value="1"/>
</dbReference>
<dbReference type="GO" id="GO:0003677">
    <property type="term" value="F:DNA binding"/>
    <property type="evidence" value="ECO:0007669"/>
    <property type="project" value="UniProtKB-KW"/>
</dbReference>
<dbReference type="OrthoDB" id="529288at2"/>
<dbReference type="Proteomes" id="UP000265801">
    <property type="component" value="Unassembled WGS sequence"/>
</dbReference>
<gene>
    <name evidence="5" type="ORF">D3H55_17120</name>
</gene>
<dbReference type="SMART" id="SM00418">
    <property type="entry name" value="HTH_ARSR"/>
    <property type="match status" value="1"/>
</dbReference>
<comment type="caution">
    <text evidence="5">The sequence shown here is derived from an EMBL/GenBank/DDBJ whole genome shotgun (WGS) entry which is preliminary data.</text>
</comment>
<evidence type="ECO:0000256" key="1">
    <source>
        <dbReference type="ARBA" id="ARBA00023015"/>
    </source>
</evidence>
<feature type="domain" description="HTH arsR-type" evidence="4">
    <location>
        <begin position="1"/>
        <end position="95"/>
    </location>
</feature>
<dbReference type="InterPro" id="IPR036388">
    <property type="entry name" value="WH-like_DNA-bd_sf"/>
</dbReference>
<dbReference type="InterPro" id="IPR051081">
    <property type="entry name" value="HTH_MetalResp_TranReg"/>
</dbReference>
<evidence type="ECO:0000313" key="6">
    <source>
        <dbReference type="Proteomes" id="UP000265801"/>
    </source>
</evidence>
<evidence type="ECO:0000256" key="2">
    <source>
        <dbReference type="ARBA" id="ARBA00023125"/>
    </source>
</evidence>
<keyword evidence="6" id="KW-1185">Reference proteome</keyword>
<sequence>MQLDKLVSFYKTIGDPTRLKIIMLLKEGPLHGLAIAGKLGLTAPTISHHLTKLKDINLVFSRREKNSLYYHLNKKVMKHHGEVLQRMAEENKGDKEAMEKIQKERQKVLNNFFTAEGKLAQIPAQRKKKLFIFEHIIQGLRPGVKYEEKEINDYIKKFHEDYATIRREFIINHYMYRENGIYEMNPKEMWARIE</sequence>
<keyword evidence="1" id="KW-0805">Transcription regulation</keyword>
<dbReference type="InterPro" id="IPR011991">
    <property type="entry name" value="ArsR-like_HTH"/>
</dbReference>
<evidence type="ECO:0000313" key="5">
    <source>
        <dbReference type="EMBL" id="RIW30167.1"/>
    </source>
</evidence>